<keyword evidence="6" id="KW-1185">Reference proteome</keyword>
<evidence type="ECO:0000313" key="6">
    <source>
        <dbReference type="Proteomes" id="UP000293347"/>
    </source>
</evidence>
<feature type="chain" id="PRO_5020571067" evidence="3">
    <location>
        <begin position="22"/>
        <end position="417"/>
    </location>
</feature>
<protein>
    <submittedName>
        <fullName evidence="5">Peptidase M23</fullName>
    </submittedName>
</protein>
<dbReference type="PANTHER" id="PTHR21666:SF289">
    <property type="entry name" value="L-ALA--D-GLU ENDOPEPTIDASE"/>
    <property type="match status" value="1"/>
</dbReference>
<reference evidence="5 6" key="1">
    <citation type="submission" date="2019-02" db="EMBL/GenBank/DDBJ databases">
        <title>Pedobacter sp. RP-1-14 sp. nov., isolated from Arctic soil.</title>
        <authorList>
            <person name="Dahal R.H."/>
        </authorList>
    </citation>
    <scope>NUCLEOTIDE SEQUENCE [LARGE SCALE GENOMIC DNA]</scope>
    <source>
        <strain evidence="5 6">RP-1-14</strain>
    </source>
</reference>
<dbReference type="PANTHER" id="PTHR21666">
    <property type="entry name" value="PEPTIDASE-RELATED"/>
    <property type="match status" value="1"/>
</dbReference>
<dbReference type="InterPro" id="IPR050570">
    <property type="entry name" value="Cell_wall_metabolism_enzyme"/>
</dbReference>
<feature type="domain" description="M23ase beta-sheet core" evidence="4">
    <location>
        <begin position="322"/>
        <end position="411"/>
    </location>
</feature>
<keyword evidence="1 3" id="KW-0732">Signal</keyword>
<dbReference type="EMBL" id="SJSL01000001">
    <property type="protein sequence ID" value="TCD02635.1"/>
    <property type="molecule type" value="Genomic_DNA"/>
</dbReference>
<dbReference type="InterPro" id="IPR016047">
    <property type="entry name" value="M23ase_b-sheet_dom"/>
</dbReference>
<dbReference type="SUPFAM" id="SSF58100">
    <property type="entry name" value="Bacterial hemolysins"/>
    <property type="match status" value="1"/>
</dbReference>
<accession>A0A4R0NT72</accession>
<sequence length="417" mass="47413">MKLYKLLFLVLFLLSASIAFGQSSAELKRKKEALQREIDLLQKNANKVANNKRLTLSQINSLNAKIRLMQNKIGVINSEMKNLDNQIHENTNTVQDLKGQLGQLKKEYASMIRFAQRNRSSYDKMMFIFAARDFNQAYMRIKYLQQFGQYRKKQADYIQGKQKDLNYKIVILDKNLKEKSSLLHEQENEKNKLGKNKNEQSKVLNKFSKEERQYKQDISERKKLQVQLDRNIRAAIAREIEIARKKAEDEERLAAASAKADNKPAPVAKAKTTAGYLTATPEAAKLSTAFESNRGALPWPVATGSITERFGKHMEGQASYVNDGVNIETAENSPVRAVFNGKVTTVMDQFGKYFVLIQHGQYFTVYQNLKSVTVAKGEEVSTKQTIGTVANSEGTPQLQFQIRRGMVAQNPEAWIAK</sequence>
<evidence type="ECO:0000259" key="4">
    <source>
        <dbReference type="Pfam" id="PF01551"/>
    </source>
</evidence>
<comment type="caution">
    <text evidence="5">The sequence shown here is derived from an EMBL/GenBank/DDBJ whole genome shotgun (WGS) entry which is preliminary data.</text>
</comment>
<dbReference type="OrthoDB" id="9815884at2"/>
<feature type="signal peptide" evidence="3">
    <location>
        <begin position="1"/>
        <end position="21"/>
    </location>
</feature>
<evidence type="ECO:0000313" key="5">
    <source>
        <dbReference type="EMBL" id="TCD02635.1"/>
    </source>
</evidence>
<evidence type="ECO:0000256" key="1">
    <source>
        <dbReference type="ARBA" id="ARBA00022729"/>
    </source>
</evidence>
<gene>
    <name evidence="5" type="ORF">EZ437_01215</name>
</gene>
<keyword evidence="2" id="KW-0175">Coiled coil</keyword>
<dbReference type="Gene3D" id="6.10.250.3150">
    <property type="match status" value="1"/>
</dbReference>
<feature type="coiled-coil region" evidence="2">
    <location>
        <begin position="169"/>
        <end position="203"/>
    </location>
</feature>
<dbReference type="RefSeq" id="WP_131592366.1">
    <property type="nucleotide sequence ID" value="NZ_SJSL01000001.1"/>
</dbReference>
<proteinExistence type="predicted"/>
<organism evidence="5 6">
    <name type="scientific">Pedobacter psychroterrae</name>
    <dbReference type="NCBI Taxonomy" id="2530453"/>
    <lineage>
        <taxon>Bacteria</taxon>
        <taxon>Pseudomonadati</taxon>
        <taxon>Bacteroidota</taxon>
        <taxon>Sphingobacteriia</taxon>
        <taxon>Sphingobacteriales</taxon>
        <taxon>Sphingobacteriaceae</taxon>
        <taxon>Pedobacter</taxon>
    </lineage>
</organism>
<dbReference type="InterPro" id="IPR011055">
    <property type="entry name" value="Dup_hybrid_motif"/>
</dbReference>
<evidence type="ECO:0000256" key="3">
    <source>
        <dbReference type="SAM" id="SignalP"/>
    </source>
</evidence>
<dbReference type="GO" id="GO:0004222">
    <property type="term" value="F:metalloendopeptidase activity"/>
    <property type="evidence" value="ECO:0007669"/>
    <property type="project" value="TreeGrafter"/>
</dbReference>
<dbReference type="Proteomes" id="UP000293347">
    <property type="component" value="Unassembled WGS sequence"/>
</dbReference>
<evidence type="ECO:0000256" key="2">
    <source>
        <dbReference type="SAM" id="Coils"/>
    </source>
</evidence>
<dbReference type="CDD" id="cd12797">
    <property type="entry name" value="M23_peptidase"/>
    <property type="match status" value="1"/>
</dbReference>
<dbReference type="Gene3D" id="2.70.70.10">
    <property type="entry name" value="Glucose Permease (Domain IIA)"/>
    <property type="match status" value="1"/>
</dbReference>
<feature type="coiled-coil region" evidence="2">
    <location>
        <begin position="24"/>
        <end position="107"/>
    </location>
</feature>
<dbReference type="AlphaFoldDB" id="A0A4R0NT72"/>
<name>A0A4R0NT72_9SPHI</name>
<dbReference type="SUPFAM" id="SSF51261">
    <property type="entry name" value="Duplicated hybrid motif"/>
    <property type="match status" value="1"/>
</dbReference>
<dbReference type="Pfam" id="PF01551">
    <property type="entry name" value="Peptidase_M23"/>
    <property type="match status" value="1"/>
</dbReference>